<dbReference type="Pfam" id="PF01039">
    <property type="entry name" value="Carboxyl_trans"/>
    <property type="match status" value="1"/>
</dbReference>
<feature type="non-terminal residue" evidence="2">
    <location>
        <position position="1"/>
    </location>
</feature>
<evidence type="ECO:0000313" key="2">
    <source>
        <dbReference type="EMBL" id="MFC3231109.1"/>
    </source>
</evidence>
<dbReference type="RefSeq" id="WP_379906576.1">
    <property type="nucleotide sequence ID" value="NZ_JBHRTR010000054.1"/>
</dbReference>
<organism evidence="2 3">
    <name type="scientific">Marinibaculum pumilum</name>
    <dbReference type="NCBI Taxonomy" id="1766165"/>
    <lineage>
        <taxon>Bacteria</taxon>
        <taxon>Pseudomonadati</taxon>
        <taxon>Pseudomonadota</taxon>
        <taxon>Alphaproteobacteria</taxon>
        <taxon>Rhodospirillales</taxon>
        <taxon>Rhodospirillaceae</taxon>
        <taxon>Marinibaculum</taxon>
    </lineage>
</organism>
<evidence type="ECO:0000313" key="3">
    <source>
        <dbReference type="Proteomes" id="UP001595528"/>
    </source>
</evidence>
<dbReference type="PANTHER" id="PTHR43842:SF2">
    <property type="entry name" value="PROPIONYL-COA CARBOXYLASE BETA CHAIN, MITOCHONDRIAL"/>
    <property type="match status" value="1"/>
</dbReference>
<comment type="caution">
    <text evidence="2">The sequence shown here is derived from an EMBL/GenBank/DDBJ whole genome shotgun (WGS) entry which is preliminary data.</text>
</comment>
<dbReference type="InterPro" id="IPR034733">
    <property type="entry name" value="AcCoA_carboxyl_beta"/>
</dbReference>
<dbReference type="InterPro" id="IPR029045">
    <property type="entry name" value="ClpP/crotonase-like_dom_sf"/>
</dbReference>
<dbReference type="Proteomes" id="UP001595528">
    <property type="component" value="Unassembled WGS sequence"/>
</dbReference>
<dbReference type="InterPro" id="IPR011763">
    <property type="entry name" value="COA_CT_C"/>
</dbReference>
<dbReference type="PANTHER" id="PTHR43842">
    <property type="entry name" value="PROPIONYL-COA CARBOXYLASE BETA CHAIN"/>
    <property type="match status" value="1"/>
</dbReference>
<sequence>ADGDDDPERRDDYLAGAVPASRRRAFDMRKIAAAIVDRDSFFEMGRTYGPGQITGLARLDGRPVGLFANDCRYYAGAMTAQGAQKVRRFIEFCETFHLPIVALVDEPGFMIGLEAEAAGTIRYGTAAVLAAANCRVPWASVIVRKVYGVAGAAHFGPGAFVLSWPSAETGALPLEGGVAVAFGREIAAAPDPEARRAELEAAFAERLSPFPRAEQFAVHDLIDPRDTRPRLCRWVRLLEPQLKGLLGPVGFSYRP</sequence>
<name>A0ABV7L9A5_9PROT</name>
<dbReference type="SUPFAM" id="SSF52096">
    <property type="entry name" value="ClpP/crotonase"/>
    <property type="match status" value="1"/>
</dbReference>
<dbReference type="InterPro" id="IPR051047">
    <property type="entry name" value="AccD/PCCB"/>
</dbReference>
<gene>
    <name evidence="2" type="ORF">ACFOGJ_27930</name>
</gene>
<proteinExistence type="predicted"/>
<dbReference type="PROSITE" id="PS50989">
    <property type="entry name" value="COA_CT_CTER"/>
    <property type="match status" value="1"/>
</dbReference>
<dbReference type="GO" id="GO:0016740">
    <property type="term" value="F:transferase activity"/>
    <property type="evidence" value="ECO:0007669"/>
    <property type="project" value="UniProtKB-KW"/>
</dbReference>
<evidence type="ECO:0000259" key="1">
    <source>
        <dbReference type="PROSITE" id="PS50989"/>
    </source>
</evidence>
<keyword evidence="3" id="KW-1185">Reference proteome</keyword>
<reference evidence="3" key="1">
    <citation type="journal article" date="2019" name="Int. J. Syst. Evol. Microbiol.">
        <title>The Global Catalogue of Microorganisms (GCM) 10K type strain sequencing project: providing services to taxonomists for standard genome sequencing and annotation.</title>
        <authorList>
            <consortium name="The Broad Institute Genomics Platform"/>
            <consortium name="The Broad Institute Genome Sequencing Center for Infectious Disease"/>
            <person name="Wu L."/>
            <person name="Ma J."/>
        </authorList>
    </citation>
    <scope>NUCLEOTIDE SEQUENCE [LARGE SCALE GENOMIC DNA]</scope>
    <source>
        <strain evidence="3">KCTC 42964</strain>
    </source>
</reference>
<keyword evidence="2" id="KW-0808">Transferase</keyword>
<feature type="domain" description="CoA carboxyltransferase C-terminal" evidence="1">
    <location>
        <begin position="6"/>
        <end position="248"/>
    </location>
</feature>
<dbReference type="Gene3D" id="3.90.226.10">
    <property type="entry name" value="2-enoyl-CoA Hydratase, Chain A, domain 1"/>
    <property type="match status" value="1"/>
</dbReference>
<accession>A0ABV7L9A5</accession>
<protein>
    <submittedName>
        <fullName evidence="2">Carboxyl transferase domain-containing protein</fullName>
    </submittedName>
</protein>
<dbReference type="EMBL" id="JBHRTR010000054">
    <property type="protein sequence ID" value="MFC3231109.1"/>
    <property type="molecule type" value="Genomic_DNA"/>
</dbReference>